<proteinExistence type="predicted"/>
<dbReference type="Proteomes" id="UP000198287">
    <property type="component" value="Unassembled WGS sequence"/>
</dbReference>
<evidence type="ECO:0000256" key="1">
    <source>
        <dbReference type="SAM" id="MobiDB-lite"/>
    </source>
</evidence>
<evidence type="ECO:0000313" key="3">
    <source>
        <dbReference type="EMBL" id="OXA54231.1"/>
    </source>
</evidence>
<keyword evidence="4" id="KW-1185">Reference proteome</keyword>
<sequence length="359" mass="39889">MVHYPHKNRNPIQLIKSSKNPESTWAMYPARILHAYVTYEEARKHISAAEDKSDLSSPESEDVNRGHAKRSRIRQELNRDSSDDAGSEDEVKKSALPALPKFNNSFPQVPPPPSNQILSAPESDISVELHNTGLDADGNQTFQLVETSLFQEQIEYSGAVASSSTGQQKSATITRPGVLGQIIQSEPTNYSSTLLHVKDLIREVSMIKHTVNNIERKLDNLISSGINQHSTDDEQQPILRQPFESLEEFKEFDAALCNDDKSSLKRYFTKCGGADCGDGIRRMLKKIMIDDVAKLISMKGQKGNFNFSSTSTCPVLIGAALASKQFSTTEAEAEKAISSWFQHATDRLKKNEASKKPKH</sequence>
<evidence type="ECO:0000313" key="4">
    <source>
        <dbReference type="Proteomes" id="UP000198287"/>
    </source>
</evidence>
<dbReference type="OrthoDB" id="6784356at2759"/>
<comment type="caution">
    <text evidence="3">The sequence shown here is derived from an EMBL/GenBank/DDBJ whole genome shotgun (WGS) entry which is preliminary data.</text>
</comment>
<feature type="region of interest" description="Disordered" evidence="1">
    <location>
        <begin position="48"/>
        <end position="92"/>
    </location>
</feature>
<dbReference type="AlphaFoldDB" id="A0A226EBT8"/>
<dbReference type="EMBL" id="LNIX01000005">
    <property type="protein sequence ID" value="OXA53863.1"/>
    <property type="molecule type" value="Genomic_DNA"/>
</dbReference>
<evidence type="ECO:0000313" key="2">
    <source>
        <dbReference type="EMBL" id="OXA53863.1"/>
    </source>
</evidence>
<gene>
    <name evidence="3" type="ORF">Fcan01_11383</name>
    <name evidence="2" type="ORF">Fcan01_11770</name>
</gene>
<dbReference type="EMBL" id="LNIX01000005">
    <property type="protein sequence ID" value="OXA54231.1"/>
    <property type="molecule type" value="Genomic_DNA"/>
</dbReference>
<name>A0A226EBT8_FOLCA</name>
<dbReference type="PANTHER" id="PTHR34153">
    <property type="entry name" value="SI:CH211-262H13.3-RELATED-RELATED"/>
    <property type="match status" value="1"/>
</dbReference>
<protein>
    <recommendedName>
        <fullName evidence="5">DUF4806 domain-containing protein</fullName>
    </recommendedName>
</protein>
<organism evidence="3 4">
    <name type="scientific">Folsomia candida</name>
    <name type="common">Springtail</name>
    <dbReference type="NCBI Taxonomy" id="158441"/>
    <lineage>
        <taxon>Eukaryota</taxon>
        <taxon>Metazoa</taxon>
        <taxon>Ecdysozoa</taxon>
        <taxon>Arthropoda</taxon>
        <taxon>Hexapoda</taxon>
        <taxon>Collembola</taxon>
        <taxon>Entomobryomorpha</taxon>
        <taxon>Isotomoidea</taxon>
        <taxon>Isotomidae</taxon>
        <taxon>Proisotominae</taxon>
        <taxon>Folsomia</taxon>
    </lineage>
</organism>
<feature type="compositionally biased region" description="Basic and acidic residues" evidence="1">
    <location>
        <begin position="73"/>
        <end position="82"/>
    </location>
</feature>
<reference evidence="3 4" key="1">
    <citation type="submission" date="2015-12" db="EMBL/GenBank/DDBJ databases">
        <title>The genome of Folsomia candida.</title>
        <authorList>
            <person name="Faddeeva A."/>
            <person name="Derks M.F."/>
            <person name="Anvar Y."/>
            <person name="Smit S."/>
            <person name="Van Straalen N."/>
            <person name="Roelofs D."/>
        </authorList>
    </citation>
    <scope>NUCLEOTIDE SEQUENCE [LARGE SCALE GENOMIC DNA]</scope>
    <source>
        <strain evidence="3 4">VU population</strain>
        <tissue evidence="3">Whole body</tissue>
    </source>
</reference>
<accession>A0A226EBT8</accession>
<evidence type="ECO:0008006" key="5">
    <source>
        <dbReference type="Google" id="ProtNLM"/>
    </source>
</evidence>
<dbReference type="PANTHER" id="PTHR34153:SF2">
    <property type="entry name" value="SI:CH211-262H13.3-RELATED"/>
    <property type="match status" value="1"/>
</dbReference>